<comment type="subcellular location">
    <subcellularLocation>
        <location evidence="1">Cell membrane</location>
        <topology evidence="1">Multi-pass membrane protein</topology>
    </subcellularLocation>
</comment>
<accession>A0A4P6X878</accession>
<dbReference type="KEGG" id="hpse:HPF_20130"/>
<dbReference type="RefSeq" id="WP_079366724.1">
    <property type="nucleotide sequence ID" value="NZ_CP037867.1"/>
</dbReference>
<name>A0A4P6X878_HYDPS</name>
<feature type="transmembrane region" description="Helical" evidence="6">
    <location>
        <begin position="182"/>
        <end position="200"/>
    </location>
</feature>
<dbReference type="Pfam" id="PF01810">
    <property type="entry name" value="LysE"/>
    <property type="match status" value="1"/>
</dbReference>
<evidence type="ECO:0000256" key="6">
    <source>
        <dbReference type="SAM" id="Phobius"/>
    </source>
</evidence>
<proteinExistence type="predicted"/>
<dbReference type="EMBL" id="CP037867">
    <property type="protein sequence ID" value="QBM30011.1"/>
    <property type="molecule type" value="Genomic_DNA"/>
</dbReference>
<gene>
    <name evidence="7" type="primary">rhtC2</name>
    <name evidence="7" type="ORF">HPF_20130</name>
</gene>
<evidence type="ECO:0000256" key="5">
    <source>
        <dbReference type="ARBA" id="ARBA00023136"/>
    </source>
</evidence>
<dbReference type="AlphaFoldDB" id="A0A4P6X878"/>
<sequence>MLTTFLTIAVLHWVALVTPGVNFVLILQLAAGSPRSVSLSAAAGITTVTFLWALLAILGMGAAFSAHPALRQAFQIAGGAYLCYVAWKLWQSPAAVATEVKAVTTSRAAAFRMGFVTNVFNPKTALFFGSVFATALPPSPGPAVLAGAVLLCWFNAVVWHVFLALAFSHGRVQSAYQRGRTVFNRGAAGLVGAFGLRLLVTTMQELRTRV</sequence>
<evidence type="ECO:0000313" key="8">
    <source>
        <dbReference type="Proteomes" id="UP000293912"/>
    </source>
</evidence>
<evidence type="ECO:0000256" key="1">
    <source>
        <dbReference type="ARBA" id="ARBA00004651"/>
    </source>
</evidence>
<reference evidence="7 8" key="1">
    <citation type="submission" date="2019-03" db="EMBL/GenBank/DDBJ databases">
        <authorList>
            <person name="Sebastian G."/>
            <person name="Baumann P."/>
            <person name="Ruckert C."/>
            <person name="Kalinowski J."/>
            <person name="Nebel B."/>
            <person name="Takors R."/>
            <person name="Blombach B."/>
        </authorList>
    </citation>
    <scope>NUCLEOTIDE SEQUENCE [LARGE SCALE GENOMIC DNA]</scope>
    <source>
        <strain evidence="7 8">DSM 1084</strain>
    </source>
</reference>
<feature type="transmembrane region" description="Helical" evidence="6">
    <location>
        <begin position="39"/>
        <end position="64"/>
    </location>
</feature>
<feature type="transmembrane region" description="Helical" evidence="6">
    <location>
        <begin position="6"/>
        <end position="27"/>
    </location>
</feature>
<dbReference type="PANTHER" id="PTHR30086:SF20">
    <property type="entry name" value="ARGININE EXPORTER PROTEIN ARGO-RELATED"/>
    <property type="match status" value="1"/>
</dbReference>
<evidence type="ECO:0000256" key="2">
    <source>
        <dbReference type="ARBA" id="ARBA00022475"/>
    </source>
</evidence>
<evidence type="ECO:0000256" key="3">
    <source>
        <dbReference type="ARBA" id="ARBA00022692"/>
    </source>
</evidence>
<dbReference type="PANTHER" id="PTHR30086">
    <property type="entry name" value="ARGININE EXPORTER PROTEIN ARGO"/>
    <property type="match status" value="1"/>
</dbReference>
<dbReference type="GO" id="GO:0015171">
    <property type="term" value="F:amino acid transmembrane transporter activity"/>
    <property type="evidence" value="ECO:0007669"/>
    <property type="project" value="TreeGrafter"/>
</dbReference>
<protein>
    <submittedName>
        <fullName evidence="7">Threonine efflux protein</fullName>
    </submittedName>
</protein>
<keyword evidence="2" id="KW-1003">Cell membrane</keyword>
<dbReference type="Proteomes" id="UP000293912">
    <property type="component" value="Chromosome"/>
</dbReference>
<keyword evidence="8" id="KW-1185">Reference proteome</keyword>
<keyword evidence="4 6" id="KW-1133">Transmembrane helix</keyword>
<evidence type="ECO:0000313" key="7">
    <source>
        <dbReference type="EMBL" id="QBM30011.1"/>
    </source>
</evidence>
<evidence type="ECO:0000256" key="4">
    <source>
        <dbReference type="ARBA" id="ARBA00022989"/>
    </source>
</evidence>
<dbReference type="GO" id="GO:0005886">
    <property type="term" value="C:plasma membrane"/>
    <property type="evidence" value="ECO:0007669"/>
    <property type="project" value="UniProtKB-SubCell"/>
</dbReference>
<keyword evidence="3 6" id="KW-0812">Transmembrane</keyword>
<dbReference type="InterPro" id="IPR001123">
    <property type="entry name" value="LeuE-type"/>
</dbReference>
<keyword evidence="5 6" id="KW-0472">Membrane</keyword>
<organism evidence="7 8">
    <name type="scientific">Hydrogenophaga pseudoflava</name>
    <name type="common">Pseudomonas carboxydoflava</name>
    <dbReference type="NCBI Taxonomy" id="47421"/>
    <lineage>
        <taxon>Bacteria</taxon>
        <taxon>Pseudomonadati</taxon>
        <taxon>Pseudomonadota</taxon>
        <taxon>Betaproteobacteria</taxon>
        <taxon>Burkholderiales</taxon>
        <taxon>Comamonadaceae</taxon>
        <taxon>Hydrogenophaga</taxon>
    </lineage>
</organism>
<feature type="transmembrane region" description="Helical" evidence="6">
    <location>
        <begin position="144"/>
        <end position="170"/>
    </location>
</feature>